<dbReference type="EMBL" id="JAWJWE010000039">
    <property type="protein sequence ID" value="KAK6621268.1"/>
    <property type="molecule type" value="Genomic_DNA"/>
</dbReference>
<evidence type="ECO:0000313" key="3">
    <source>
        <dbReference type="Proteomes" id="UP001372834"/>
    </source>
</evidence>
<proteinExistence type="predicted"/>
<organism evidence="2 3">
    <name type="scientific">Polyplax serrata</name>
    <name type="common">Common mouse louse</name>
    <dbReference type="NCBI Taxonomy" id="468196"/>
    <lineage>
        <taxon>Eukaryota</taxon>
        <taxon>Metazoa</taxon>
        <taxon>Ecdysozoa</taxon>
        <taxon>Arthropoda</taxon>
        <taxon>Hexapoda</taxon>
        <taxon>Insecta</taxon>
        <taxon>Pterygota</taxon>
        <taxon>Neoptera</taxon>
        <taxon>Paraneoptera</taxon>
        <taxon>Psocodea</taxon>
        <taxon>Troctomorpha</taxon>
        <taxon>Phthiraptera</taxon>
        <taxon>Anoplura</taxon>
        <taxon>Polyplacidae</taxon>
        <taxon>Polyplax</taxon>
    </lineage>
</organism>
<sequence length="139" mass="16294">MEELKRRVKELVPEGKKSEVDILFGDWMATLKVYTIPSGVSREESDSNTDKELNNWKTQVDEFNAQFERFKNKMKLYTSLPPSTTNLLIANDTKNELNKIRKEVAKIRSQIEKDKKENLQIVGLMVKLDEMKKFLEKLK</sequence>
<dbReference type="Proteomes" id="UP001372834">
    <property type="component" value="Unassembled WGS sequence"/>
</dbReference>
<evidence type="ECO:0000313" key="2">
    <source>
        <dbReference type="EMBL" id="KAK6621268.1"/>
    </source>
</evidence>
<accession>A0AAN8PUT3</accession>
<keyword evidence="1" id="KW-0175">Coiled coil</keyword>
<feature type="coiled-coil region" evidence="1">
    <location>
        <begin position="53"/>
        <end position="117"/>
    </location>
</feature>
<evidence type="ECO:0000256" key="1">
    <source>
        <dbReference type="SAM" id="Coils"/>
    </source>
</evidence>
<comment type="caution">
    <text evidence="2">The sequence shown here is derived from an EMBL/GenBank/DDBJ whole genome shotgun (WGS) entry which is preliminary data.</text>
</comment>
<reference evidence="2 3" key="1">
    <citation type="submission" date="2023-10" db="EMBL/GenBank/DDBJ databases">
        <title>Genomes of two closely related lineages of the louse Polyplax serrata with different host specificities.</title>
        <authorList>
            <person name="Martinu J."/>
            <person name="Tarabai H."/>
            <person name="Stefka J."/>
            <person name="Hypsa V."/>
        </authorList>
    </citation>
    <scope>NUCLEOTIDE SEQUENCE [LARGE SCALE GENOMIC DNA]</scope>
    <source>
        <strain evidence="2">HR10_N</strain>
    </source>
</reference>
<name>A0AAN8PUT3_POLSC</name>
<dbReference type="AlphaFoldDB" id="A0AAN8PUT3"/>
<protein>
    <submittedName>
        <fullName evidence="2">Uncharacterized protein</fullName>
    </submittedName>
</protein>
<gene>
    <name evidence="2" type="ORF">RUM43_011574</name>
</gene>